<dbReference type="InParanoid" id="A0A2R5GN42"/>
<proteinExistence type="predicted"/>
<evidence type="ECO:0000256" key="1">
    <source>
        <dbReference type="SAM" id="MobiDB-lite"/>
    </source>
</evidence>
<sequence length="126" mass="13845">MVPPPFPFPRRWGEVAAQEGHLWGQTWAVPSPALVALAGGCRSNAGGQNATATQDHEEYEEQQWQPGQEARGCEENEWDLGQGEGNDEILYKRYGLERGKRIAVNEMALDAVFAARATKHGHDGTS</sequence>
<reference evidence="2 3" key="1">
    <citation type="submission" date="2017-12" db="EMBL/GenBank/DDBJ databases">
        <title>Sequencing, de novo assembly and annotation of complete genome of a new Thraustochytrid species, strain FCC1311.</title>
        <authorList>
            <person name="Sedici K."/>
            <person name="Godart F."/>
            <person name="Aiese Cigliano R."/>
            <person name="Sanseverino W."/>
            <person name="Barakat M."/>
            <person name="Ortet P."/>
            <person name="Marechal E."/>
            <person name="Cagnac O."/>
            <person name="Amato A."/>
        </authorList>
    </citation>
    <scope>NUCLEOTIDE SEQUENCE [LARGE SCALE GENOMIC DNA]</scope>
</reference>
<accession>A0A2R5GN42</accession>
<comment type="caution">
    <text evidence="2">The sequence shown here is derived from an EMBL/GenBank/DDBJ whole genome shotgun (WGS) entry which is preliminary data.</text>
</comment>
<keyword evidence="3" id="KW-1185">Reference proteome</keyword>
<organism evidence="2 3">
    <name type="scientific">Hondaea fermentalgiana</name>
    <dbReference type="NCBI Taxonomy" id="2315210"/>
    <lineage>
        <taxon>Eukaryota</taxon>
        <taxon>Sar</taxon>
        <taxon>Stramenopiles</taxon>
        <taxon>Bigyra</taxon>
        <taxon>Labyrinthulomycetes</taxon>
        <taxon>Thraustochytrida</taxon>
        <taxon>Thraustochytriidae</taxon>
        <taxon>Hondaea</taxon>
    </lineage>
</organism>
<gene>
    <name evidence="2" type="ORF">FCC1311_085422</name>
</gene>
<protein>
    <submittedName>
        <fullName evidence="2">Uncharacterized protein</fullName>
    </submittedName>
</protein>
<dbReference type="AlphaFoldDB" id="A0A2R5GN42"/>
<name>A0A2R5GN42_9STRA</name>
<feature type="region of interest" description="Disordered" evidence="1">
    <location>
        <begin position="41"/>
        <end position="82"/>
    </location>
</feature>
<evidence type="ECO:0000313" key="2">
    <source>
        <dbReference type="EMBL" id="GBG32317.1"/>
    </source>
</evidence>
<evidence type="ECO:0000313" key="3">
    <source>
        <dbReference type="Proteomes" id="UP000241890"/>
    </source>
</evidence>
<dbReference type="EMBL" id="BEYU01000120">
    <property type="protein sequence ID" value="GBG32317.1"/>
    <property type="molecule type" value="Genomic_DNA"/>
</dbReference>
<dbReference type="Proteomes" id="UP000241890">
    <property type="component" value="Unassembled WGS sequence"/>
</dbReference>